<keyword evidence="6" id="KW-1185">Reference proteome</keyword>
<dbReference type="GO" id="GO:0005829">
    <property type="term" value="C:cytosol"/>
    <property type="evidence" value="ECO:0000318"/>
    <property type="project" value="GO_Central"/>
</dbReference>
<feature type="compositionally biased region" description="Basic and acidic residues" evidence="2">
    <location>
        <begin position="173"/>
        <end position="188"/>
    </location>
</feature>
<gene>
    <name evidence="4 5" type="primary">AHA1</name>
    <name evidence="5" type="ordered locus">CAALFM_CR10270CA</name>
    <name evidence="4" type="ordered locus">orf19.7602</name>
</gene>
<dbReference type="SUPFAM" id="SSF103111">
    <property type="entry name" value="Activator of Hsp90 ATPase, Aha1"/>
    <property type="match status" value="1"/>
</dbReference>
<reference evidence="5 6" key="1">
    <citation type="journal article" date="2004" name="Proc. Natl. Acad. Sci. U.S.A.">
        <title>The diploid genome sequence of Candida albicans.</title>
        <authorList>
            <person name="Jones T."/>
            <person name="Federspiel N.A."/>
            <person name="Chibana H."/>
            <person name="Dungan J."/>
            <person name="Kalman S."/>
            <person name="Magee B.B."/>
            <person name="Newport G."/>
            <person name="Thorstenson Y.R."/>
            <person name="Agabian N."/>
            <person name="Magee P.T."/>
            <person name="Davis R.W."/>
            <person name="Scherer S."/>
        </authorList>
    </citation>
    <scope>NUCLEOTIDE SEQUENCE [LARGE SCALE GENOMIC DNA]</scope>
    <source>
        <strain evidence="6">SC5314 / ATCC MYA-2876</strain>
    </source>
</reference>
<comment type="similarity">
    <text evidence="1">Belongs to the AHA1 family.</text>
</comment>
<dbReference type="CDD" id="cd08892">
    <property type="entry name" value="SRPBCC_Aha1"/>
    <property type="match status" value="1"/>
</dbReference>
<sequence length="346" mass="38711">MVVNNPNNWHWVDKNCLPWSVDYFKDKLINLKVTDGTNNVHISEVSSVEGDVDVSQRKGKVISLFDIKIVLTFKGNTAKDDNVSGSITIPELTYDSEVDGLQFDISIYNETAENSGITDLIKKQLIPQLRTALMKFGPDLIEINSKDIQLSQDKVTSTYTKANQSSTIAATADHPKSESKPVEKKTETHSTSNIARKVVSEKDSSTVPKYNTTTLHLEPSFNTSAEQIYLTLLDEARIGAWTRSAPVIEKFPPKEGSEFKFFGGSVSGKFLKLVPNEQIVELWRLDDWKAGHFAQLDMKLVQSSGETKLVVKFSGIPIGEEERVKNNFEERYIRSIKITFGFGAVL</sequence>
<dbReference type="EMBL" id="CP017630">
    <property type="protein sequence ID" value="AOW31677.1"/>
    <property type="molecule type" value="Genomic_DNA"/>
</dbReference>
<dbReference type="GO" id="GO:0005634">
    <property type="term" value="C:nucleus"/>
    <property type="evidence" value="ECO:0007669"/>
    <property type="project" value="EnsemblFungi"/>
</dbReference>
<name>A0A1D8PU72_CANAL</name>
<dbReference type="KEGG" id="cal:CAALFM_CR10270CA"/>
<dbReference type="Gene3D" id="3.30.530.20">
    <property type="match status" value="1"/>
</dbReference>
<reference evidence="5 6" key="2">
    <citation type="journal article" date="2007" name="Genome Biol.">
        <title>Assembly of the Candida albicans genome into sixteen supercontigs aligned on the eight chromosomes.</title>
        <authorList>
            <person name="van het Hoog M."/>
            <person name="Rast T.J."/>
            <person name="Martchenko M."/>
            <person name="Grindle S."/>
            <person name="Dignard D."/>
            <person name="Hogues H."/>
            <person name="Cuomo C."/>
            <person name="Berriman M."/>
            <person name="Scherer S."/>
            <person name="Magee B.B."/>
            <person name="Whiteway M."/>
            <person name="Chibana H."/>
            <person name="Nantel A."/>
            <person name="Magee P.T."/>
        </authorList>
    </citation>
    <scope>GENOME REANNOTATION</scope>
    <source>
        <strain evidence="6">SC5314 / ATCC MYA-2876</strain>
    </source>
</reference>
<dbReference type="GO" id="GO:0006606">
    <property type="term" value="P:protein import into nucleus"/>
    <property type="evidence" value="ECO:0007669"/>
    <property type="project" value="EnsemblFungi"/>
</dbReference>
<dbReference type="OMA" id="GDCEVNQ"/>
<feature type="domain" description="Activator of Hsp90 ATPase AHSA1-like N-terminal" evidence="3">
    <location>
        <begin position="13"/>
        <end position="146"/>
    </location>
</feature>
<dbReference type="AlphaFoldDB" id="A0A1D8PU72"/>
<organism evidence="5 6">
    <name type="scientific">Candida albicans (strain SC5314 / ATCC MYA-2876)</name>
    <name type="common">Yeast</name>
    <dbReference type="NCBI Taxonomy" id="237561"/>
    <lineage>
        <taxon>Eukaryota</taxon>
        <taxon>Fungi</taxon>
        <taxon>Dikarya</taxon>
        <taxon>Ascomycota</taxon>
        <taxon>Saccharomycotina</taxon>
        <taxon>Pichiomycetes</taxon>
        <taxon>Debaryomycetaceae</taxon>
        <taxon>Candida/Lodderomyces clade</taxon>
        <taxon>Candida</taxon>
    </lineage>
</organism>
<dbReference type="eggNOG" id="KOG2936">
    <property type="taxonomic scope" value="Eukaryota"/>
</dbReference>
<evidence type="ECO:0000256" key="2">
    <source>
        <dbReference type="SAM" id="MobiDB-lite"/>
    </source>
</evidence>
<dbReference type="InterPro" id="IPR015310">
    <property type="entry name" value="AHSA1-like_N"/>
</dbReference>
<dbReference type="SUPFAM" id="SSF55961">
    <property type="entry name" value="Bet v1-like"/>
    <property type="match status" value="1"/>
</dbReference>
<protein>
    <submittedName>
        <fullName evidence="5">Aha1p</fullName>
    </submittedName>
</protein>
<dbReference type="FunCoup" id="A0A1D8PU72">
    <property type="interactions" value="1403"/>
</dbReference>
<dbReference type="InterPro" id="IPR013538">
    <property type="entry name" value="ASHA1/2-like_C"/>
</dbReference>
<dbReference type="GO" id="GO:0051087">
    <property type="term" value="F:protein-folding chaperone binding"/>
    <property type="evidence" value="ECO:0007669"/>
    <property type="project" value="EnsemblFungi"/>
</dbReference>
<dbReference type="Proteomes" id="UP000000559">
    <property type="component" value="Chromosome R"/>
</dbReference>
<dbReference type="InParanoid" id="A0A1D8PU72"/>
<evidence type="ECO:0000259" key="3">
    <source>
        <dbReference type="SMART" id="SM01000"/>
    </source>
</evidence>
<reference evidence="5 6" key="3">
    <citation type="journal article" date="2013" name="Genome Biol.">
        <title>Assembly of a phased diploid Candida albicans genome facilitates allele-specific measurements and provides a simple model for repeat and indel structure.</title>
        <authorList>
            <person name="Muzzey D."/>
            <person name="Schwartz K."/>
            <person name="Weissman J.S."/>
            <person name="Sherlock G."/>
        </authorList>
    </citation>
    <scope>NUCLEOTIDE SEQUENCE [LARGE SCALE GENOMIC DNA]</scope>
    <source>
        <strain evidence="6">SC5314 / ATCC MYA-2876</strain>
    </source>
</reference>
<evidence type="ECO:0000313" key="5">
    <source>
        <dbReference type="EMBL" id="AOW31677.1"/>
    </source>
</evidence>
<dbReference type="GO" id="GO:0001671">
    <property type="term" value="F:ATPase activator activity"/>
    <property type="evidence" value="ECO:0000318"/>
    <property type="project" value="GO_Central"/>
</dbReference>
<dbReference type="GO" id="GO:0006457">
    <property type="term" value="P:protein folding"/>
    <property type="evidence" value="ECO:0000318"/>
    <property type="project" value="GO_Central"/>
</dbReference>
<dbReference type="SMART" id="SM01000">
    <property type="entry name" value="Aha1_N"/>
    <property type="match status" value="1"/>
</dbReference>
<proteinExistence type="inferred from homology"/>
<evidence type="ECO:0000313" key="4">
    <source>
        <dbReference type="CGD" id="CAL0000188956"/>
    </source>
</evidence>
<dbReference type="InterPro" id="IPR023393">
    <property type="entry name" value="START-like_dom_sf"/>
</dbReference>
<dbReference type="Pfam" id="PF08327">
    <property type="entry name" value="AHSA1"/>
    <property type="match status" value="1"/>
</dbReference>
<dbReference type="InterPro" id="IPR036338">
    <property type="entry name" value="Aha1"/>
</dbReference>
<evidence type="ECO:0000313" key="6">
    <source>
        <dbReference type="Proteomes" id="UP000000559"/>
    </source>
</evidence>
<feature type="region of interest" description="Disordered" evidence="2">
    <location>
        <begin position="161"/>
        <end position="192"/>
    </location>
</feature>
<dbReference type="Gene3D" id="3.15.10.20">
    <property type="entry name" value="Activator of Hsp90 ATPase Aha1, N-terminal domain"/>
    <property type="match status" value="1"/>
</dbReference>
<dbReference type="GeneID" id="3638933"/>
<dbReference type="CGD" id="CAL0000188956">
    <property type="gene designation" value="AHA1"/>
</dbReference>
<evidence type="ECO:0000256" key="1">
    <source>
        <dbReference type="ARBA" id="ARBA00006817"/>
    </source>
</evidence>
<dbReference type="Pfam" id="PF09229">
    <property type="entry name" value="Aha1_N"/>
    <property type="match status" value="1"/>
</dbReference>
<dbReference type="RefSeq" id="XP_719364.1">
    <property type="nucleotide sequence ID" value="XM_714271.1"/>
</dbReference>
<dbReference type="SMR" id="A0A1D8PU72"/>
<dbReference type="PANTHER" id="PTHR13009">
    <property type="entry name" value="HEAT SHOCK PROTEIN 90 HSP90 CO-CHAPERONE AHA-1"/>
    <property type="match status" value="1"/>
</dbReference>
<dbReference type="OrthoDB" id="567237at2759"/>
<dbReference type="PANTHER" id="PTHR13009:SF22">
    <property type="entry name" value="LD43819P"/>
    <property type="match status" value="1"/>
</dbReference>
<accession>A0A1D8PU72</accession>
<dbReference type="VEuPathDB" id="FungiDB:CR_10270C_A"/>
<dbReference type="STRING" id="237561.A0A1D8PU72"/>